<dbReference type="Proteomes" id="UP000823907">
    <property type="component" value="Unassembled WGS sequence"/>
</dbReference>
<keyword evidence="3" id="KW-0858">Xylan degradation</keyword>
<keyword evidence="4" id="KW-0732">Signal</keyword>
<keyword evidence="5" id="KW-0378">Hydrolase</keyword>
<dbReference type="InterPro" id="IPR029058">
    <property type="entry name" value="AB_hydrolase_fold"/>
</dbReference>
<evidence type="ECO:0000256" key="3">
    <source>
        <dbReference type="ARBA" id="ARBA00022651"/>
    </source>
</evidence>
<dbReference type="Pfam" id="PF00756">
    <property type="entry name" value="Esterase"/>
    <property type="match status" value="1"/>
</dbReference>
<dbReference type="Gene3D" id="3.40.50.1820">
    <property type="entry name" value="alpha/beta hydrolase"/>
    <property type="match status" value="1"/>
</dbReference>
<organism evidence="9 10">
    <name type="scientific">Candidatus Corynebacterium intestinavium</name>
    <dbReference type="NCBI Taxonomy" id="2838531"/>
    <lineage>
        <taxon>Bacteria</taxon>
        <taxon>Bacillati</taxon>
        <taxon>Actinomycetota</taxon>
        <taxon>Actinomycetes</taxon>
        <taxon>Mycobacteriales</taxon>
        <taxon>Corynebacteriaceae</taxon>
        <taxon>Corynebacterium</taxon>
    </lineage>
</organism>
<comment type="caution">
    <text evidence="9">The sequence shown here is derived from an EMBL/GenBank/DDBJ whole genome shotgun (WGS) entry which is preliminary data.</text>
</comment>
<reference evidence="9" key="1">
    <citation type="journal article" date="2021" name="PeerJ">
        <title>Extensive microbial diversity within the chicken gut microbiome revealed by metagenomics and culture.</title>
        <authorList>
            <person name="Gilroy R."/>
            <person name="Ravi A."/>
            <person name="Getino M."/>
            <person name="Pursley I."/>
            <person name="Horton D.L."/>
            <person name="Alikhan N.F."/>
            <person name="Baker D."/>
            <person name="Gharbi K."/>
            <person name="Hall N."/>
            <person name="Watson M."/>
            <person name="Adriaenssens E.M."/>
            <person name="Foster-Nyarko E."/>
            <person name="Jarju S."/>
            <person name="Secka A."/>
            <person name="Antonio M."/>
            <person name="Oren A."/>
            <person name="Chaudhuri R.R."/>
            <person name="La Ragione R."/>
            <person name="Hildebrand F."/>
            <person name="Pallen M.J."/>
        </authorList>
    </citation>
    <scope>NUCLEOTIDE SEQUENCE</scope>
    <source>
        <strain evidence="9">5925</strain>
    </source>
</reference>
<keyword evidence="7" id="KW-0624">Polysaccharide degradation</keyword>
<dbReference type="PANTHER" id="PTHR38050:SF2">
    <property type="entry name" value="FERULOYL ESTERASE C-RELATED"/>
    <property type="match status" value="1"/>
</dbReference>
<feature type="compositionally biased region" description="Low complexity" evidence="8">
    <location>
        <begin position="66"/>
        <end position="75"/>
    </location>
</feature>
<protein>
    <submittedName>
        <fullName evidence="9">Polyhydroxybutyrate depolymerase</fullName>
    </submittedName>
</protein>
<dbReference type="GO" id="GO:0045493">
    <property type="term" value="P:xylan catabolic process"/>
    <property type="evidence" value="ECO:0007669"/>
    <property type="project" value="UniProtKB-KW"/>
</dbReference>
<evidence type="ECO:0000256" key="1">
    <source>
        <dbReference type="ARBA" id="ARBA00004613"/>
    </source>
</evidence>
<dbReference type="InterPro" id="IPR000801">
    <property type="entry name" value="Esterase-like"/>
</dbReference>
<reference evidence="9" key="2">
    <citation type="submission" date="2021-04" db="EMBL/GenBank/DDBJ databases">
        <authorList>
            <person name="Gilroy R."/>
        </authorList>
    </citation>
    <scope>NUCLEOTIDE SEQUENCE</scope>
    <source>
        <strain evidence="9">5925</strain>
    </source>
</reference>
<evidence type="ECO:0000256" key="5">
    <source>
        <dbReference type="ARBA" id="ARBA00022801"/>
    </source>
</evidence>
<dbReference type="SUPFAM" id="SSF53474">
    <property type="entry name" value="alpha/beta-Hydrolases"/>
    <property type="match status" value="1"/>
</dbReference>
<name>A0A9D2ZS35_9CORY</name>
<evidence type="ECO:0000256" key="8">
    <source>
        <dbReference type="SAM" id="MobiDB-lite"/>
    </source>
</evidence>
<proteinExistence type="predicted"/>
<evidence type="ECO:0000313" key="10">
    <source>
        <dbReference type="Proteomes" id="UP000823907"/>
    </source>
</evidence>
<evidence type="ECO:0000256" key="2">
    <source>
        <dbReference type="ARBA" id="ARBA00022525"/>
    </source>
</evidence>
<keyword evidence="2" id="KW-0964">Secreted</keyword>
<keyword evidence="6" id="KW-0119">Carbohydrate metabolism</keyword>
<dbReference type="EMBL" id="DWUR01000157">
    <property type="protein sequence ID" value="HJD50214.1"/>
    <property type="molecule type" value="Genomic_DNA"/>
</dbReference>
<dbReference type="AlphaFoldDB" id="A0A9D2ZS35"/>
<sequence>MPPPSLSADCWRWAWAWGELPTTPKAEAQLPPLPTVPQSSDFQLPQVQLPNLGDIRLPNGQRVQDALPPGSSLPGAPAPVPKGRPNNAKPAPRIGNGKSINVYTKSTGRSRRYIMHVPTHYNPARPAPVVFGFDGWRDSPENFRRYSRLHETGAARETIRIYPESINHGWEGAPYASVRGGEDLRFVTQIIDEIDRTYNVDRRRIYATGHSNGGGMAAVVACDLPHVFAGVASVGGAYYNPVNSGCKNLPIPILVMHGTGDTMMRYNGGTRHGGRPYLSVPRLMNSYKARNGCAPQPAIHNIPGGKRHAYRCARAETQLITNPQNHTWNRVPDASQEVWNFLKRQRP</sequence>
<evidence type="ECO:0000256" key="4">
    <source>
        <dbReference type="ARBA" id="ARBA00022729"/>
    </source>
</evidence>
<evidence type="ECO:0000256" key="7">
    <source>
        <dbReference type="ARBA" id="ARBA00023326"/>
    </source>
</evidence>
<dbReference type="GO" id="GO:0030600">
    <property type="term" value="F:feruloyl esterase activity"/>
    <property type="evidence" value="ECO:0007669"/>
    <property type="project" value="InterPro"/>
</dbReference>
<dbReference type="InterPro" id="IPR043595">
    <property type="entry name" value="FaeB/C/D"/>
</dbReference>
<dbReference type="GO" id="GO:0005576">
    <property type="term" value="C:extracellular region"/>
    <property type="evidence" value="ECO:0007669"/>
    <property type="project" value="UniProtKB-SubCell"/>
</dbReference>
<evidence type="ECO:0000256" key="6">
    <source>
        <dbReference type="ARBA" id="ARBA00023277"/>
    </source>
</evidence>
<accession>A0A9D2ZS35</accession>
<evidence type="ECO:0000313" key="9">
    <source>
        <dbReference type="EMBL" id="HJD50214.1"/>
    </source>
</evidence>
<feature type="region of interest" description="Disordered" evidence="8">
    <location>
        <begin position="58"/>
        <end position="102"/>
    </location>
</feature>
<comment type="subcellular location">
    <subcellularLocation>
        <location evidence="1">Secreted</location>
    </subcellularLocation>
</comment>
<dbReference type="PANTHER" id="PTHR38050">
    <property type="match status" value="1"/>
</dbReference>
<gene>
    <name evidence="9" type="ORF">H9907_09050</name>
</gene>